<organism evidence="15 16">
    <name type="scientific">Thalassospira marina</name>
    <dbReference type="NCBI Taxonomy" id="2048283"/>
    <lineage>
        <taxon>Bacteria</taxon>
        <taxon>Pseudomonadati</taxon>
        <taxon>Pseudomonadota</taxon>
        <taxon>Alphaproteobacteria</taxon>
        <taxon>Rhodospirillales</taxon>
        <taxon>Thalassospiraceae</taxon>
        <taxon>Thalassospira</taxon>
    </lineage>
</organism>
<dbReference type="Pfam" id="PF00905">
    <property type="entry name" value="Transpeptidase"/>
    <property type="match status" value="1"/>
</dbReference>
<dbReference type="InterPro" id="IPR001264">
    <property type="entry name" value="Glyco_trans_51"/>
</dbReference>
<proteinExistence type="inferred from homology"/>
<dbReference type="UniPathway" id="UPA00219"/>
<keyword evidence="8" id="KW-0378">Hydrolase</keyword>
<dbReference type="InterPro" id="IPR012338">
    <property type="entry name" value="Beta-lactam/transpept-like"/>
</dbReference>
<keyword evidence="12" id="KW-0812">Transmembrane</keyword>
<dbReference type="InterPro" id="IPR023346">
    <property type="entry name" value="Lysozyme-like_dom_sf"/>
</dbReference>
<dbReference type="InterPro" id="IPR001460">
    <property type="entry name" value="PCN-bd_Tpept"/>
</dbReference>
<evidence type="ECO:0000256" key="11">
    <source>
        <dbReference type="ARBA" id="ARBA00049902"/>
    </source>
</evidence>
<dbReference type="Gene3D" id="1.10.3810.10">
    <property type="entry name" value="Biosynthetic peptidoglycan transglycosylase-like"/>
    <property type="match status" value="1"/>
</dbReference>
<keyword evidence="6" id="KW-0328">Glycosyltransferase</keyword>
<dbReference type="GO" id="GO:0009252">
    <property type="term" value="P:peptidoglycan biosynthetic process"/>
    <property type="evidence" value="ECO:0007669"/>
    <property type="project" value="UniProtKB-UniPathway"/>
</dbReference>
<keyword evidence="12" id="KW-1133">Transmembrane helix</keyword>
<dbReference type="GO" id="GO:0008955">
    <property type="term" value="F:peptidoglycan glycosyltransferase activity"/>
    <property type="evidence" value="ECO:0007669"/>
    <property type="project" value="UniProtKB-EC"/>
</dbReference>
<evidence type="ECO:0000256" key="3">
    <source>
        <dbReference type="ARBA" id="ARBA00007739"/>
    </source>
</evidence>
<evidence type="ECO:0000256" key="5">
    <source>
        <dbReference type="ARBA" id="ARBA00022670"/>
    </source>
</evidence>
<dbReference type="EC" id="2.4.99.28" evidence="10"/>
<evidence type="ECO:0000256" key="12">
    <source>
        <dbReference type="SAM" id="Phobius"/>
    </source>
</evidence>
<keyword evidence="12" id="KW-0472">Membrane</keyword>
<evidence type="ECO:0000256" key="6">
    <source>
        <dbReference type="ARBA" id="ARBA00022676"/>
    </source>
</evidence>
<evidence type="ECO:0000256" key="4">
    <source>
        <dbReference type="ARBA" id="ARBA00022645"/>
    </source>
</evidence>
<evidence type="ECO:0000256" key="2">
    <source>
        <dbReference type="ARBA" id="ARBA00007090"/>
    </source>
</evidence>
<dbReference type="PANTHER" id="PTHR32282:SF33">
    <property type="entry name" value="PEPTIDOGLYCAN GLYCOSYLTRANSFERASE"/>
    <property type="match status" value="1"/>
</dbReference>
<reference evidence="15 16" key="1">
    <citation type="submission" date="2017-09" db="EMBL/GenBank/DDBJ databases">
        <title>Biodiversity and function of Thalassospira species in the particle-attached aromatic-hydrocarbon-degrading consortia from the surface seawater of the South China Sea.</title>
        <authorList>
            <person name="Dong C."/>
            <person name="Liu R."/>
            <person name="Shao Z."/>
        </authorList>
    </citation>
    <scope>NUCLEOTIDE SEQUENCE [LARGE SCALE GENOMIC DNA]</scope>
    <source>
        <strain evidence="15 16">CSC1P2</strain>
    </source>
</reference>
<comment type="caution">
    <text evidence="15">The sequence shown here is derived from an EMBL/GenBank/DDBJ whole genome shotgun (WGS) entry which is preliminary data.</text>
</comment>
<evidence type="ECO:0000256" key="1">
    <source>
        <dbReference type="ARBA" id="ARBA00004752"/>
    </source>
</evidence>
<dbReference type="GO" id="GO:0004180">
    <property type="term" value="F:carboxypeptidase activity"/>
    <property type="evidence" value="ECO:0007669"/>
    <property type="project" value="UniProtKB-KW"/>
</dbReference>
<evidence type="ECO:0000313" key="16">
    <source>
        <dbReference type="Proteomes" id="UP000233597"/>
    </source>
</evidence>
<keyword evidence="7" id="KW-0808">Transferase</keyword>
<comment type="catalytic activity">
    <reaction evidence="11">
        <text>[GlcNAc-(1-&gt;4)-Mur2Ac(oyl-L-Ala-gamma-D-Glu-L-Lys-D-Ala-D-Ala)](n)-di-trans,octa-cis-undecaprenyl diphosphate + beta-D-GlcNAc-(1-&gt;4)-Mur2Ac(oyl-L-Ala-gamma-D-Glu-L-Lys-D-Ala-D-Ala)-di-trans,octa-cis-undecaprenyl diphosphate = [GlcNAc-(1-&gt;4)-Mur2Ac(oyl-L-Ala-gamma-D-Glu-L-Lys-D-Ala-D-Ala)](n+1)-di-trans,octa-cis-undecaprenyl diphosphate + di-trans,octa-cis-undecaprenyl diphosphate + H(+)</text>
        <dbReference type="Rhea" id="RHEA:23708"/>
        <dbReference type="Rhea" id="RHEA-COMP:9602"/>
        <dbReference type="Rhea" id="RHEA-COMP:9603"/>
        <dbReference type="ChEBI" id="CHEBI:15378"/>
        <dbReference type="ChEBI" id="CHEBI:58405"/>
        <dbReference type="ChEBI" id="CHEBI:60033"/>
        <dbReference type="ChEBI" id="CHEBI:78435"/>
        <dbReference type="EC" id="2.4.99.28"/>
    </reaction>
</comment>
<comment type="similarity">
    <text evidence="3">In the N-terminal section; belongs to the glycosyltransferase 51 family.</text>
</comment>
<dbReference type="InterPro" id="IPR050396">
    <property type="entry name" value="Glycosyltr_51/Transpeptidase"/>
</dbReference>
<sequence length="644" mass="71614">MDENNQTRKSGAVAAQAALQEIEERRLREIRRRKRRIRLAIASVVLLVLGTISTVVTLSIQTQLDFSRKADRSPDVQIAGFDGTIIKNVQGHYSQDVSLITFPKRLQGVFIAASDPGFYHHFGASLGDVTRIFSGTDFPGSTITMKVARSFFQVPDSGTVRNLEELLVALWLEARFDKDTILRSYLERTYVGSGIFGITAASRILYGVPAHEMTLHQAAVLAAAMNDPVNFNPLHFPTASAHAANIVLQEMATLKMIEPEQISALSRTVPQLAPRIREDGYSQYVIDLVMDEVARRVGYTSKDLRVVTSIDTRLQSMAEDAVSEVSRLRLKPRGADQAALLSISPDGRVRAMVGGTQYDPMSRNRAWNVRHYPGRMIKILPYYYALNENPDPAQWVPDTRKEVEGWKPVNPDRQYRGQVSLRDAFARDVNTVPVELTHKFGLDNMRDFAENIGIESPLSDDIRTVVGLDAVTLPDIARLHVLSLNGGISPDVTLINAIRSTGEGQPLLYQRVVREQEKMLTDEAMLAVNSMLAGVTDPQVRLDRPFVGFGALAGRGSDAWFAGFTADLYTVVWVGNDDKSRAPAIRPDVEVASLWRLFMLDASQGFSIRSVARGTSQRLVEQDGVTDMWKRNWIDPNPPLQNAQ</sequence>
<comment type="similarity">
    <text evidence="2">In the C-terminal section; belongs to the transpeptidase family.</text>
</comment>
<dbReference type="Pfam" id="PF00912">
    <property type="entry name" value="Transgly"/>
    <property type="match status" value="1"/>
</dbReference>
<accession>A0A2N3KT07</accession>
<dbReference type="InterPro" id="IPR036950">
    <property type="entry name" value="PBP_transglycosylase"/>
</dbReference>
<dbReference type="Gene3D" id="3.40.710.10">
    <property type="entry name" value="DD-peptidase/beta-lactamase superfamily"/>
    <property type="match status" value="1"/>
</dbReference>
<dbReference type="GO" id="GO:0008658">
    <property type="term" value="F:penicillin binding"/>
    <property type="evidence" value="ECO:0007669"/>
    <property type="project" value="InterPro"/>
</dbReference>
<dbReference type="EMBL" id="NWTK01000008">
    <property type="protein sequence ID" value="PKR53650.1"/>
    <property type="molecule type" value="Genomic_DNA"/>
</dbReference>
<evidence type="ECO:0000256" key="10">
    <source>
        <dbReference type="ARBA" id="ARBA00044770"/>
    </source>
</evidence>
<evidence type="ECO:0000313" key="15">
    <source>
        <dbReference type="EMBL" id="PKR53650.1"/>
    </source>
</evidence>
<feature type="domain" description="Penicillin-binding protein transpeptidase" evidence="13">
    <location>
        <begin position="346"/>
        <end position="465"/>
    </location>
</feature>
<keyword evidence="9" id="KW-0511">Multifunctional enzyme</keyword>
<dbReference type="OrthoDB" id="9766909at2"/>
<comment type="pathway">
    <text evidence="1">Cell wall biogenesis; peptidoglycan biosynthesis.</text>
</comment>
<keyword evidence="5" id="KW-0645">Protease</keyword>
<dbReference type="RefSeq" id="WP_101267574.1">
    <property type="nucleotide sequence ID" value="NZ_NWTK01000008.1"/>
</dbReference>
<dbReference type="AlphaFoldDB" id="A0A2N3KT07"/>
<dbReference type="Proteomes" id="UP000233597">
    <property type="component" value="Unassembled WGS sequence"/>
</dbReference>
<feature type="domain" description="Glycosyl transferase family 51" evidence="14">
    <location>
        <begin position="83"/>
        <end position="251"/>
    </location>
</feature>
<evidence type="ECO:0000256" key="9">
    <source>
        <dbReference type="ARBA" id="ARBA00023268"/>
    </source>
</evidence>
<protein>
    <recommendedName>
        <fullName evidence="10">peptidoglycan glycosyltransferase</fullName>
        <ecNumber evidence="10">2.4.99.28</ecNumber>
    </recommendedName>
</protein>
<dbReference type="PANTHER" id="PTHR32282">
    <property type="entry name" value="BINDING PROTEIN TRANSPEPTIDASE, PUTATIVE-RELATED"/>
    <property type="match status" value="1"/>
</dbReference>
<feature type="transmembrane region" description="Helical" evidence="12">
    <location>
        <begin position="37"/>
        <end position="60"/>
    </location>
</feature>
<dbReference type="GO" id="GO:0006508">
    <property type="term" value="P:proteolysis"/>
    <property type="evidence" value="ECO:0007669"/>
    <property type="project" value="UniProtKB-KW"/>
</dbReference>
<dbReference type="SUPFAM" id="SSF53955">
    <property type="entry name" value="Lysozyme-like"/>
    <property type="match status" value="1"/>
</dbReference>
<evidence type="ECO:0000256" key="7">
    <source>
        <dbReference type="ARBA" id="ARBA00022679"/>
    </source>
</evidence>
<evidence type="ECO:0000259" key="14">
    <source>
        <dbReference type="Pfam" id="PF00912"/>
    </source>
</evidence>
<dbReference type="SUPFAM" id="SSF56601">
    <property type="entry name" value="beta-lactamase/transpeptidase-like"/>
    <property type="match status" value="1"/>
</dbReference>
<gene>
    <name evidence="15" type="ORF">COO20_14065</name>
</gene>
<evidence type="ECO:0000256" key="8">
    <source>
        <dbReference type="ARBA" id="ARBA00022801"/>
    </source>
</evidence>
<name>A0A2N3KT07_9PROT</name>
<dbReference type="GO" id="GO:0030288">
    <property type="term" value="C:outer membrane-bounded periplasmic space"/>
    <property type="evidence" value="ECO:0007669"/>
    <property type="project" value="TreeGrafter"/>
</dbReference>
<evidence type="ECO:0000259" key="13">
    <source>
        <dbReference type="Pfam" id="PF00905"/>
    </source>
</evidence>
<keyword evidence="4" id="KW-0121">Carboxypeptidase</keyword>